<evidence type="ECO:0000313" key="11">
    <source>
        <dbReference type="Proteomes" id="UP000503462"/>
    </source>
</evidence>
<feature type="domain" description="HeH/LEM" evidence="9">
    <location>
        <begin position="13"/>
        <end position="47"/>
    </location>
</feature>
<dbReference type="PANTHER" id="PTHR47808">
    <property type="entry name" value="INNER NUCLEAR MEMBRANE PROTEIN HEH2-RELATED"/>
    <property type="match status" value="1"/>
</dbReference>
<keyword evidence="11" id="KW-1185">Reference proteome</keyword>
<evidence type="ECO:0000256" key="2">
    <source>
        <dbReference type="ARBA" id="ARBA00022553"/>
    </source>
</evidence>
<dbReference type="EMBL" id="CP051141">
    <property type="protein sequence ID" value="QIW98751.1"/>
    <property type="molecule type" value="Genomic_DNA"/>
</dbReference>
<reference evidence="10 11" key="1">
    <citation type="journal article" date="2016" name="Sci. Rep.">
        <title>Peltaster fructicola genome reveals evolution from an invasive phytopathogen to an ectophytic parasite.</title>
        <authorList>
            <person name="Xu C."/>
            <person name="Chen H."/>
            <person name="Gleason M.L."/>
            <person name="Xu J.R."/>
            <person name="Liu H."/>
            <person name="Zhang R."/>
            <person name="Sun G."/>
        </authorList>
    </citation>
    <scope>NUCLEOTIDE SEQUENCE [LARGE SCALE GENOMIC DNA]</scope>
    <source>
        <strain evidence="10 11">LNHT1506</strain>
    </source>
</reference>
<evidence type="ECO:0000256" key="3">
    <source>
        <dbReference type="ARBA" id="ARBA00022692"/>
    </source>
</evidence>
<dbReference type="GO" id="GO:0071763">
    <property type="term" value="P:nuclear membrane organization"/>
    <property type="evidence" value="ECO:0007669"/>
    <property type="project" value="TreeGrafter"/>
</dbReference>
<feature type="compositionally biased region" description="Basic and acidic residues" evidence="7">
    <location>
        <begin position="211"/>
        <end position="223"/>
    </location>
</feature>
<dbReference type="InterPro" id="IPR011015">
    <property type="entry name" value="LEM/LEM-like_dom_sf"/>
</dbReference>
<gene>
    <name evidence="10" type="ORF">AMS68_004269</name>
</gene>
<dbReference type="CDD" id="cd12935">
    <property type="entry name" value="LEM_like"/>
    <property type="match status" value="1"/>
</dbReference>
<feature type="region of interest" description="Disordered" evidence="7">
    <location>
        <begin position="260"/>
        <end position="291"/>
    </location>
</feature>
<dbReference type="OrthoDB" id="2503928at2759"/>
<feature type="domain" description="Man1/Src1-like C-terminal" evidence="8">
    <location>
        <begin position="301"/>
        <end position="618"/>
    </location>
</feature>
<dbReference type="AlphaFoldDB" id="A0A6H0XVF8"/>
<dbReference type="Pfam" id="PF12949">
    <property type="entry name" value="HeH"/>
    <property type="match status" value="1"/>
</dbReference>
<dbReference type="GO" id="GO:0005783">
    <property type="term" value="C:endoplasmic reticulum"/>
    <property type="evidence" value="ECO:0007669"/>
    <property type="project" value="TreeGrafter"/>
</dbReference>
<dbReference type="Pfam" id="PF09402">
    <property type="entry name" value="MSC"/>
    <property type="match status" value="1"/>
</dbReference>
<keyword evidence="6" id="KW-0539">Nucleus</keyword>
<feature type="compositionally biased region" description="Polar residues" evidence="7">
    <location>
        <begin position="268"/>
        <end position="278"/>
    </location>
</feature>
<proteinExistence type="predicted"/>
<protein>
    <recommendedName>
        <fullName evidence="12">LEM-like domain-containing protein</fullName>
    </recommendedName>
</protein>
<evidence type="ECO:0008006" key="12">
    <source>
        <dbReference type="Google" id="ProtNLM"/>
    </source>
</evidence>
<dbReference type="Gene3D" id="1.10.10.1180">
    <property type="entry name" value="MAN1, winged-helix domain"/>
    <property type="match status" value="1"/>
</dbReference>
<name>A0A6H0XVF8_9PEZI</name>
<evidence type="ECO:0000256" key="6">
    <source>
        <dbReference type="ARBA" id="ARBA00023242"/>
    </source>
</evidence>
<evidence type="ECO:0000259" key="9">
    <source>
        <dbReference type="Pfam" id="PF12949"/>
    </source>
</evidence>
<accession>A0A6H0XVF8</accession>
<dbReference type="InterPro" id="IPR044780">
    <property type="entry name" value="Heh2/Src1"/>
</dbReference>
<dbReference type="InterPro" id="IPR041885">
    <property type="entry name" value="MAN1_winged_helix_dom"/>
</dbReference>
<dbReference type="InterPro" id="IPR018996">
    <property type="entry name" value="Man1/Src1-like_C"/>
</dbReference>
<keyword evidence="2" id="KW-0597">Phosphoprotein</keyword>
<evidence type="ECO:0000313" key="10">
    <source>
        <dbReference type="EMBL" id="QIW98751.1"/>
    </source>
</evidence>
<keyword evidence="5" id="KW-0472">Membrane</keyword>
<sequence>MDEQEYLEPGFDPSTLTVPRLRSILVAHSISYPASAKKSQLIEIFEDKVASQSRRLRAANARVKRTSRGIENVTPVKNEPSDEEIDEVVNVRATRTPAKTPRRTTRARTEEVEEVQPPRSTRHSTAPPESMPRHASGKHARTSELETIPSEPEAKRTASRKSRAGVKDEPEDTSPFSNDNVFQAGSSPLAPPTTDRRRTTLGTSRSISRSRTREPRRKTEDLRQGAPQQDGVVVPTRRTFEMPVAQLKQELHDDIEPTEEFTPEEQQSLVRQPQSNAVISRRRKQKSAAGSVARTGVTSILTALLATAGYLWSEEKFRVGYCGVGQPSTELHGVEIPEWADSIRPPCEPCPPHAYCHEKLITFCESGFVLKQHPLSIGGLLPLPPTCEADSARARRVQAVKDRAIEELREQNAKYECGQASKSELKETDLKKTIATMRRRDMSNEEFEDLWASALGELQAVEDITSSADTIGNPTLRSSSLARVPISCAIRRSLRETLRRYVWTLVMLAFLASGGAYGRQRITSSRFEEKKAKELASLALRKLSEQASLHAVEPDTWEEGYISVAQLRDDVLRDEFSATRRKKIWEKVQKKVEGNANVRPMVREGRGGDVGRVWEWIGARGAIESPPFDRRRSAGYRDSLGGIAGDRLIEAGSEQPSTGKVVRWQESGQYF</sequence>
<evidence type="ECO:0000259" key="8">
    <source>
        <dbReference type="Pfam" id="PF09402"/>
    </source>
</evidence>
<dbReference type="InterPro" id="IPR025856">
    <property type="entry name" value="HeH/LEM_domain"/>
</dbReference>
<evidence type="ECO:0000256" key="5">
    <source>
        <dbReference type="ARBA" id="ARBA00023136"/>
    </source>
</evidence>
<dbReference type="GO" id="GO:0005637">
    <property type="term" value="C:nuclear inner membrane"/>
    <property type="evidence" value="ECO:0007669"/>
    <property type="project" value="UniProtKB-SubCell"/>
</dbReference>
<dbReference type="Gene3D" id="1.10.720.40">
    <property type="match status" value="1"/>
</dbReference>
<evidence type="ECO:0000256" key="7">
    <source>
        <dbReference type="SAM" id="MobiDB-lite"/>
    </source>
</evidence>
<organism evidence="10 11">
    <name type="scientific">Peltaster fructicola</name>
    <dbReference type="NCBI Taxonomy" id="286661"/>
    <lineage>
        <taxon>Eukaryota</taxon>
        <taxon>Fungi</taxon>
        <taxon>Dikarya</taxon>
        <taxon>Ascomycota</taxon>
        <taxon>Pezizomycotina</taxon>
        <taxon>Dothideomycetes</taxon>
        <taxon>Dothideomycetes incertae sedis</taxon>
        <taxon>Peltaster</taxon>
    </lineage>
</organism>
<dbReference type="GO" id="GO:0034399">
    <property type="term" value="C:nuclear periphery"/>
    <property type="evidence" value="ECO:0007669"/>
    <property type="project" value="TreeGrafter"/>
</dbReference>
<evidence type="ECO:0000256" key="4">
    <source>
        <dbReference type="ARBA" id="ARBA00022989"/>
    </source>
</evidence>
<evidence type="ECO:0000256" key="1">
    <source>
        <dbReference type="ARBA" id="ARBA00004540"/>
    </source>
</evidence>
<comment type="subcellular location">
    <subcellularLocation>
        <location evidence="1">Nucleus inner membrane</location>
    </subcellularLocation>
</comment>
<keyword evidence="4" id="KW-1133">Transmembrane helix</keyword>
<dbReference type="Proteomes" id="UP000503462">
    <property type="component" value="Chromosome 3"/>
</dbReference>
<dbReference type="GO" id="GO:0003682">
    <property type="term" value="F:chromatin binding"/>
    <property type="evidence" value="ECO:0007669"/>
    <property type="project" value="InterPro"/>
</dbReference>
<feature type="compositionally biased region" description="Polar residues" evidence="7">
    <location>
        <begin position="174"/>
        <end position="186"/>
    </location>
</feature>
<feature type="region of interest" description="Disordered" evidence="7">
    <location>
        <begin position="73"/>
        <end position="230"/>
    </location>
</feature>
<dbReference type="PANTHER" id="PTHR47808:SF2">
    <property type="entry name" value="LEM DOMAIN-CONTAINING PROTEIN 2"/>
    <property type="match status" value="1"/>
</dbReference>
<keyword evidence="3" id="KW-0812">Transmembrane</keyword>